<dbReference type="GO" id="GO:0009317">
    <property type="term" value="C:acetyl-CoA carboxylase complex"/>
    <property type="evidence" value="ECO:0007669"/>
    <property type="project" value="InterPro"/>
</dbReference>
<organism evidence="1">
    <name type="scientific">freshwater metagenome</name>
    <dbReference type="NCBI Taxonomy" id="449393"/>
    <lineage>
        <taxon>unclassified sequences</taxon>
        <taxon>metagenomes</taxon>
        <taxon>ecological metagenomes</taxon>
    </lineage>
</organism>
<protein>
    <submittedName>
        <fullName evidence="1">Unannotated protein</fullName>
    </submittedName>
</protein>
<sequence length="66" mass="7836">MKARDLLRNGIVDRIIAERPDAAVEPQEFARRVAQVLEREIVLLLNMDPVERLVLRRERYRRLGQL</sequence>
<dbReference type="Gene3D" id="3.90.226.10">
    <property type="entry name" value="2-enoyl-CoA Hydratase, Chain A, domain 1"/>
    <property type="match status" value="1"/>
</dbReference>
<accession>A0A6J6PZ51</accession>
<reference evidence="1" key="1">
    <citation type="submission" date="2020-05" db="EMBL/GenBank/DDBJ databases">
        <authorList>
            <person name="Chiriac C."/>
            <person name="Salcher M."/>
            <person name="Ghai R."/>
            <person name="Kavagutti S V."/>
        </authorList>
    </citation>
    <scope>NUCLEOTIDE SEQUENCE</scope>
</reference>
<dbReference type="GO" id="GO:0003989">
    <property type="term" value="F:acetyl-CoA carboxylase activity"/>
    <property type="evidence" value="ECO:0007669"/>
    <property type="project" value="InterPro"/>
</dbReference>
<gene>
    <name evidence="1" type="ORF">UFOPK2593_00786</name>
</gene>
<evidence type="ECO:0000313" key="1">
    <source>
        <dbReference type="EMBL" id="CAB4704049.1"/>
    </source>
</evidence>
<dbReference type="AlphaFoldDB" id="A0A6J6PZ51"/>
<name>A0A6J6PZ51_9ZZZZ</name>
<dbReference type="GO" id="GO:0006633">
    <property type="term" value="P:fatty acid biosynthetic process"/>
    <property type="evidence" value="ECO:0007669"/>
    <property type="project" value="InterPro"/>
</dbReference>
<dbReference type="InterPro" id="IPR001095">
    <property type="entry name" value="Acetyl_CoA_COase_a_su"/>
</dbReference>
<dbReference type="GO" id="GO:0016743">
    <property type="term" value="F:carboxyl- or carbamoyltransferase activity"/>
    <property type="evidence" value="ECO:0007669"/>
    <property type="project" value="InterPro"/>
</dbReference>
<proteinExistence type="predicted"/>
<dbReference type="EMBL" id="CAEZXW010000041">
    <property type="protein sequence ID" value="CAB4704049.1"/>
    <property type="molecule type" value="Genomic_DNA"/>
</dbReference>
<dbReference type="Pfam" id="PF03255">
    <property type="entry name" value="ACCA"/>
    <property type="match status" value="1"/>
</dbReference>